<dbReference type="OrthoDB" id="6241467at2759"/>
<dbReference type="GeneID" id="136824781"/>
<evidence type="ECO:0000313" key="5">
    <source>
        <dbReference type="Proteomes" id="UP000594262"/>
    </source>
</evidence>
<sequence>MKDFEIEGKFHGITKSISENKLNIVLDNSGSMYQYVNVARRFVLSLVHYLFQSNNYAEFNVSCFTKKDSSFSESLLPCTKQNILLLSRWLDRLTFENKTNSLLALVSAFSQEDSDGVVLLTDGPPSEKGSIVEKCVEEICDGRPLHVVYVKDGIQDQNAAHFWQNLSEKTYGTFHVVQYTKKEEELQVIRHHGLPENSSLDRAFGGSNRPGTAGQTLLAKSAKDGAFYQRKLEQVISDEALDVLLEPSPVEISGKKLSKITDLFSFDEENVGKVCEGDKVLAHWQDGKFIPATVLKKKYIYDEENEDLDFIKVVQVQSFDHQTKTLPLQSVLRIEESKWKTIVRDMIRKQIDKADENIDKLEESKLQLFKSKSFHPSNPLSLVESDGERDYLTETIERQLAESSAFMKSLTLNSDIGFDYAESSTTSTFPYETPKMQHHQLSQSLNMPKQNKIFGKECILNRSLNSFQSPTPPNKVKTWSNDFDNTKKKHRYQRSASVGSNVVERSKKHWVGRPITRETTPKPMLDGNLYRGIKSKRNPPSASDYQTADGVPFPKKTDKKFQPPIANNYLMEKPPPYYHRDIIAHRTIDMSEKPFSEQIGHVDKQREAVEEKRIKALRASTKRRLKRMEEHKETVKDEQRQRDEQARAAKQQNVEDGYTKIKITIEKNRSAMDNKKQKLEYWRDFESSREAKNQKKKFDRIDARKAKRQDYPQLKDEMKQENGPTPNGREEKRNQFKDNRLQNEIAKQEAKLERLRKMRQATDARFDSMRKKNDYYRDMNEHVKKLNTGRKRAEILP</sequence>
<feature type="domain" description="DUF4537" evidence="3">
    <location>
        <begin position="214"/>
        <end position="344"/>
    </location>
</feature>
<protein>
    <recommendedName>
        <fullName evidence="3">DUF4537 domain-containing protein</fullName>
    </recommendedName>
</protein>
<organism evidence="4 5">
    <name type="scientific">Clytia hemisphaerica</name>
    <dbReference type="NCBI Taxonomy" id="252671"/>
    <lineage>
        <taxon>Eukaryota</taxon>
        <taxon>Metazoa</taxon>
        <taxon>Cnidaria</taxon>
        <taxon>Hydrozoa</taxon>
        <taxon>Hydroidolina</taxon>
        <taxon>Leptothecata</taxon>
        <taxon>Obeliida</taxon>
        <taxon>Clytiidae</taxon>
        <taxon>Clytia</taxon>
    </lineage>
</organism>
<evidence type="ECO:0000259" key="3">
    <source>
        <dbReference type="Pfam" id="PF15057"/>
    </source>
</evidence>
<feature type="compositionally biased region" description="Basic and acidic residues" evidence="2">
    <location>
        <begin position="627"/>
        <end position="647"/>
    </location>
</feature>
<keyword evidence="1" id="KW-0175">Coiled coil</keyword>
<dbReference type="Pfam" id="PF15057">
    <property type="entry name" value="DUF4537"/>
    <property type="match status" value="1"/>
</dbReference>
<feature type="region of interest" description="Disordered" evidence="2">
    <location>
        <begin position="622"/>
        <end position="653"/>
    </location>
</feature>
<evidence type="ECO:0000256" key="1">
    <source>
        <dbReference type="SAM" id="Coils"/>
    </source>
</evidence>
<dbReference type="Gene3D" id="3.40.50.410">
    <property type="entry name" value="von Willebrand factor, type A domain"/>
    <property type="match status" value="1"/>
</dbReference>
<feature type="region of interest" description="Disordered" evidence="2">
    <location>
        <begin position="536"/>
        <end position="568"/>
    </location>
</feature>
<proteinExistence type="predicted"/>
<evidence type="ECO:0000313" key="4">
    <source>
        <dbReference type="EnsemblMetazoa" id="CLYHEMP019645.1"/>
    </source>
</evidence>
<dbReference type="SUPFAM" id="SSF53300">
    <property type="entry name" value="vWA-like"/>
    <property type="match status" value="1"/>
</dbReference>
<name>A0A7M5X9X1_9CNID</name>
<dbReference type="CDD" id="cd00198">
    <property type="entry name" value="vWFA"/>
    <property type="match status" value="1"/>
</dbReference>
<dbReference type="Proteomes" id="UP000594262">
    <property type="component" value="Unplaced"/>
</dbReference>
<dbReference type="PANTHER" id="PTHR14343">
    <property type="entry name" value="VWFA DOMAIN-CONTAINING PROTEIN"/>
    <property type="match status" value="1"/>
</dbReference>
<feature type="coiled-coil region" evidence="1">
    <location>
        <begin position="344"/>
        <end position="371"/>
    </location>
</feature>
<feature type="compositionally biased region" description="Basic and acidic residues" evidence="2">
    <location>
        <begin position="699"/>
        <end position="720"/>
    </location>
</feature>
<dbReference type="PANTHER" id="PTHR14343:SF5">
    <property type="entry name" value="DUF4537 DOMAIN-CONTAINING PROTEIN"/>
    <property type="match status" value="1"/>
</dbReference>
<feature type="compositionally biased region" description="Basic and acidic residues" evidence="2">
    <location>
        <begin position="728"/>
        <end position="742"/>
    </location>
</feature>
<accession>A0A7M5X9X1</accession>
<keyword evidence="5" id="KW-1185">Reference proteome</keyword>
<dbReference type="EnsemblMetazoa" id="CLYHEMT019645.1">
    <property type="protein sequence ID" value="CLYHEMP019645.1"/>
    <property type="gene ID" value="CLYHEMG019645"/>
</dbReference>
<feature type="region of interest" description="Disordered" evidence="2">
    <location>
        <begin position="686"/>
        <end position="742"/>
    </location>
</feature>
<dbReference type="RefSeq" id="XP_066936858.1">
    <property type="nucleotide sequence ID" value="XM_067080757.1"/>
</dbReference>
<reference evidence="4" key="1">
    <citation type="submission" date="2021-01" db="UniProtKB">
        <authorList>
            <consortium name="EnsemblMetazoa"/>
        </authorList>
    </citation>
    <scope>IDENTIFICATION</scope>
</reference>
<dbReference type="AlphaFoldDB" id="A0A7M5X9X1"/>
<evidence type="ECO:0000256" key="2">
    <source>
        <dbReference type="SAM" id="MobiDB-lite"/>
    </source>
</evidence>
<dbReference type="InterPro" id="IPR032770">
    <property type="entry name" value="DUF4537"/>
</dbReference>
<dbReference type="InterPro" id="IPR036465">
    <property type="entry name" value="vWFA_dom_sf"/>
</dbReference>